<comment type="subunit">
    <text evidence="3">Homodimer.</text>
</comment>
<dbReference type="Proteomes" id="UP001262410">
    <property type="component" value="Unassembled WGS sequence"/>
</dbReference>
<feature type="binding site" evidence="3">
    <location>
        <begin position="76"/>
        <end position="78"/>
    </location>
    <ligand>
        <name>substrate</name>
    </ligand>
</feature>
<evidence type="ECO:0000313" key="4">
    <source>
        <dbReference type="EMBL" id="MDR6288147.1"/>
    </source>
</evidence>
<evidence type="ECO:0000256" key="2">
    <source>
        <dbReference type="ARBA" id="ARBA00038453"/>
    </source>
</evidence>
<feature type="binding site" evidence="3">
    <location>
        <begin position="211"/>
        <end position="213"/>
    </location>
    <ligand>
        <name>substrate</name>
    </ligand>
</feature>
<dbReference type="EC" id="2.5.1.-" evidence="3"/>
<dbReference type="InterPro" id="IPR036424">
    <property type="entry name" value="UPP_synth-like_sf"/>
</dbReference>
<evidence type="ECO:0000256" key="1">
    <source>
        <dbReference type="ARBA" id="ARBA00022679"/>
    </source>
</evidence>
<dbReference type="PROSITE" id="PS01066">
    <property type="entry name" value="UPP_SYNTHASE"/>
    <property type="match status" value="1"/>
</dbReference>
<accession>A0ABU1JIK4</accession>
<dbReference type="PANTHER" id="PTHR10291">
    <property type="entry name" value="DEHYDRODOLICHYL DIPHOSPHATE SYNTHASE FAMILY MEMBER"/>
    <property type="match status" value="1"/>
</dbReference>
<dbReference type="Pfam" id="PF01255">
    <property type="entry name" value="Prenyltransf"/>
    <property type="match status" value="1"/>
</dbReference>
<comment type="function">
    <text evidence="3">Catalyzes the condensation of isopentenyl diphosphate (IPP) with allylic pyrophosphates generating different type of terpenoids.</text>
</comment>
<feature type="active site" evidence="3">
    <location>
        <position position="30"/>
    </location>
</feature>
<organism evidence="4 5">
    <name type="scientific">Inquilinus ginsengisoli</name>
    <dbReference type="NCBI Taxonomy" id="363840"/>
    <lineage>
        <taxon>Bacteria</taxon>
        <taxon>Pseudomonadati</taxon>
        <taxon>Pseudomonadota</taxon>
        <taxon>Alphaproteobacteria</taxon>
        <taxon>Rhodospirillales</taxon>
        <taxon>Rhodospirillaceae</taxon>
        <taxon>Inquilinus</taxon>
    </lineage>
</organism>
<dbReference type="GO" id="GO:0033850">
    <property type="term" value="F:Z-farnesyl diphosphate synthase activity"/>
    <property type="evidence" value="ECO:0007669"/>
    <property type="project" value="UniProtKB-EC"/>
</dbReference>
<comment type="caution">
    <text evidence="3">Lacks conserved residue(s) required for the propagation of feature annotation.</text>
</comment>
<gene>
    <name evidence="4" type="ORF">E9232_000646</name>
</gene>
<dbReference type="EMBL" id="JAVDPW010000001">
    <property type="protein sequence ID" value="MDR6288147.1"/>
    <property type="molecule type" value="Genomic_DNA"/>
</dbReference>
<evidence type="ECO:0000313" key="5">
    <source>
        <dbReference type="Proteomes" id="UP001262410"/>
    </source>
</evidence>
<keyword evidence="5" id="KW-1185">Reference proteome</keyword>
<dbReference type="Gene3D" id="3.40.1180.10">
    <property type="entry name" value="Decaprenyl diphosphate synthase-like"/>
    <property type="match status" value="1"/>
</dbReference>
<dbReference type="NCBIfam" id="TIGR00055">
    <property type="entry name" value="uppS"/>
    <property type="match status" value="1"/>
</dbReference>
<feature type="binding site" evidence="3">
    <location>
        <begin position="31"/>
        <end position="34"/>
    </location>
    <ligand>
        <name>substrate</name>
    </ligand>
</feature>
<feature type="binding site" evidence="3">
    <location>
        <position position="30"/>
    </location>
    <ligand>
        <name>Mg(2+)</name>
        <dbReference type="ChEBI" id="CHEBI:18420"/>
    </ligand>
</feature>
<keyword evidence="1 3" id="KW-0808">Transferase</keyword>
<feature type="active site" description="Proton acceptor" evidence="3">
    <location>
        <position position="79"/>
    </location>
</feature>
<protein>
    <recommendedName>
        <fullName evidence="3">Isoprenyl transferase</fullName>
        <ecNumber evidence="3">2.5.1.-</ecNumber>
    </recommendedName>
</protein>
<dbReference type="InterPro" id="IPR018520">
    <property type="entry name" value="UPP_synth-like_CS"/>
</dbReference>
<dbReference type="SUPFAM" id="SSF64005">
    <property type="entry name" value="Undecaprenyl diphosphate synthase"/>
    <property type="match status" value="1"/>
</dbReference>
<dbReference type="PANTHER" id="PTHR10291:SF43">
    <property type="entry name" value="DEHYDRODOLICHYL DIPHOSPHATE SYNTHASE COMPLEX SUBUNIT DHDDS"/>
    <property type="match status" value="1"/>
</dbReference>
<evidence type="ECO:0000256" key="3">
    <source>
        <dbReference type="HAMAP-Rule" id="MF_01139"/>
    </source>
</evidence>
<reference evidence="4 5" key="1">
    <citation type="submission" date="2023-07" db="EMBL/GenBank/DDBJ databases">
        <title>Sorghum-associated microbial communities from plants grown in Nebraska, USA.</title>
        <authorList>
            <person name="Schachtman D."/>
        </authorList>
    </citation>
    <scope>NUCLEOTIDE SEQUENCE [LARGE SCALE GENOMIC DNA]</scope>
    <source>
        <strain evidence="4 5">584</strain>
    </source>
</reference>
<feature type="binding site" evidence="3">
    <location>
        <position position="82"/>
    </location>
    <ligand>
        <name>substrate</name>
    </ligand>
</feature>
<proteinExistence type="inferred from homology"/>
<feature type="binding site" evidence="3">
    <location>
        <position position="205"/>
    </location>
    <ligand>
        <name>substrate</name>
    </ligand>
</feature>
<dbReference type="HAMAP" id="MF_01139">
    <property type="entry name" value="ISPT"/>
    <property type="match status" value="1"/>
</dbReference>
<dbReference type="InterPro" id="IPR001441">
    <property type="entry name" value="UPP_synth-like"/>
</dbReference>
<dbReference type="CDD" id="cd00475">
    <property type="entry name" value="Cis_IPPS"/>
    <property type="match status" value="1"/>
</dbReference>
<dbReference type="RefSeq" id="WP_309792109.1">
    <property type="nucleotide sequence ID" value="NZ_JAVDPW010000001.1"/>
</dbReference>
<keyword evidence="3" id="KW-0479">Metal-binding</keyword>
<sequence length="256" mass="28848">MRLLYRLYERRLRRQIRRQSVPGHVGIILDGNRRHARKLGVVDPRKAYDLGAGKLDDVLAWCTELEIPAVTLWVCSIDNLRRPQVEVAAILAAVEAKIGALAQDPTIHRHRIRVKAAGRLDLLPSSTAAVIRRAEEITAGHDALTLTIAIAYGGREEIADAVRNLIRDRARRGAGIDAIVEAITPSAIDEHLYTAGLPELDLIIRTSGEIRLSGFLLWQSAHSEFYFSDVNWPEFRKVDFLRAVRAFQQRSRRFGH</sequence>
<comment type="cofactor">
    <cofactor evidence="3">
        <name>Mg(2+)</name>
        <dbReference type="ChEBI" id="CHEBI:18420"/>
    </cofactor>
    <text evidence="3">Binds 2 magnesium ions per subunit.</text>
</comment>
<feature type="binding site" evidence="3">
    <location>
        <position position="224"/>
    </location>
    <ligand>
        <name>Mg(2+)</name>
        <dbReference type="ChEBI" id="CHEBI:18420"/>
    </ligand>
</feature>
<keyword evidence="3" id="KW-0460">Magnesium</keyword>
<name>A0ABU1JIK4_9PROT</name>
<comment type="caution">
    <text evidence="4">The sequence shown here is derived from an EMBL/GenBank/DDBJ whole genome shotgun (WGS) entry which is preliminary data.</text>
</comment>
<comment type="similarity">
    <text evidence="2">Belongs to the UPP synthase family. Z-FPP synthase subfamily.</text>
</comment>